<accession>A0A1Y2I4T0</accession>
<dbReference type="CDD" id="cd21675">
    <property type="entry name" value="SMP_TEX2"/>
    <property type="match status" value="1"/>
</dbReference>
<evidence type="ECO:0000256" key="7">
    <source>
        <dbReference type="ARBA" id="ARBA00023121"/>
    </source>
</evidence>
<evidence type="ECO:0000256" key="5">
    <source>
        <dbReference type="ARBA" id="ARBA00022989"/>
    </source>
</evidence>
<dbReference type="GO" id="GO:0032865">
    <property type="term" value="C:ERMES complex"/>
    <property type="evidence" value="ECO:0007669"/>
    <property type="project" value="TreeGrafter"/>
</dbReference>
<keyword evidence="5" id="KW-1133">Transmembrane helix</keyword>
<keyword evidence="12" id="KW-1185">Reference proteome</keyword>
<dbReference type="PANTHER" id="PTHR13466:SF19">
    <property type="entry name" value="NUCLEUS-VACUOLE JUNCTION PROTEIN 2"/>
    <property type="match status" value="1"/>
</dbReference>
<dbReference type="OrthoDB" id="26740at2759"/>
<evidence type="ECO:0000256" key="3">
    <source>
        <dbReference type="ARBA" id="ARBA00022692"/>
    </source>
</evidence>
<protein>
    <submittedName>
        <fullName evidence="11">Putative integral membrane protein conserved region-domain-containing protein</fullName>
    </submittedName>
</protein>
<evidence type="ECO:0000313" key="11">
    <source>
        <dbReference type="EMBL" id="ORZ41051.1"/>
    </source>
</evidence>
<dbReference type="Proteomes" id="UP000193411">
    <property type="component" value="Unassembled WGS sequence"/>
</dbReference>
<keyword evidence="3" id="KW-0812">Transmembrane</keyword>
<evidence type="ECO:0000256" key="2">
    <source>
        <dbReference type="ARBA" id="ARBA00022448"/>
    </source>
</evidence>
<reference evidence="11 12" key="1">
    <citation type="submission" date="2016-07" db="EMBL/GenBank/DDBJ databases">
        <title>Pervasive Adenine N6-methylation of Active Genes in Fungi.</title>
        <authorList>
            <consortium name="DOE Joint Genome Institute"/>
            <person name="Mondo S.J."/>
            <person name="Dannebaum R.O."/>
            <person name="Kuo R.C."/>
            <person name="Labutti K."/>
            <person name="Haridas S."/>
            <person name="Kuo A."/>
            <person name="Salamov A."/>
            <person name="Ahrendt S.R."/>
            <person name="Lipzen A."/>
            <person name="Sullivan W."/>
            <person name="Andreopoulos W.B."/>
            <person name="Clum A."/>
            <person name="Lindquist E."/>
            <person name="Daum C."/>
            <person name="Ramamoorthy G.K."/>
            <person name="Gryganskyi A."/>
            <person name="Culley D."/>
            <person name="Magnuson J.K."/>
            <person name="James T.Y."/>
            <person name="O'Malley M.A."/>
            <person name="Stajich J.E."/>
            <person name="Spatafora J.W."/>
            <person name="Visel A."/>
            <person name="Grigoriev I.V."/>
        </authorList>
    </citation>
    <scope>NUCLEOTIDE SEQUENCE [LARGE SCALE GENOMIC DNA]</scope>
    <source>
        <strain evidence="11 12">PL171</strain>
    </source>
</reference>
<sequence length="330" mass="35400">MNAVEKEAWYLALRRASATGTHESTQPPHFHSAYSALRSTLLSPPSTLPLDHSTLWLNALIGRAFLTVQDHPLLTRYLLSKFTKKLDRLPALPGFLSSLRVASVDPGRAAPLLTNAALVKCDASGHVEVEVDVAYTGNARVQLAADVVLSLGSTVASIAGKLGAGDGVASDLRVPVVLGVTLAEVRGRLRVAMRPPPSNRAWVGFVDAPRLIVRAEPVVNTKQLRLAMVLDLIESKVRDLLVASMVLPNMEDVCIARAGGAARRVGRFKAVGFIQRLQSRVAATQGQSRFGPWPRRSRGVRQRGPEAGSGRGASHPCGAQCRSRLVQPCL</sequence>
<dbReference type="GO" id="GO:0008289">
    <property type="term" value="F:lipid binding"/>
    <property type="evidence" value="ECO:0007669"/>
    <property type="project" value="UniProtKB-KW"/>
</dbReference>
<dbReference type="InterPro" id="IPR031468">
    <property type="entry name" value="SMP_LBD"/>
</dbReference>
<dbReference type="PROSITE" id="PS51847">
    <property type="entry name" value="SMP"/>
    <property type="match status" value="1"/>
</dbReference>
<dbReference type="GO" id="GO:0005789">
    <property type="term" value="C:endoplasmic reticulum membrane"/>
    <property type="evidence" value="ECO:0007669"/>
    <property type="project" value="UniProtKB-SubCell"/>
</dbReference>
<comment type="caution">
    <text evidence="11">The sequence shown here is derived from an EMBL/GenBank/DDBJ whole genome shotgun (WGS) entry which is preliminary data.</text>
</comment>
<dbReference type="PANTHER" id="PTHR13466">
    <property type="entry name" value="TEX2 PROTEIN-RELATED"/>
    <property type="match status" value="1"/>
</dbReference>
<dbReference type="EMBL" id="MCFL01000002">
    <property type="protein sequence ID" value="ORZ41051.1"/>
    <property type="molecule type" value="Genomic_DNA"/>
</dbReference>
<dbReference type="GO" id="GO:1990456">
    <property type="term" value="P:mitochondrion-endoplasmic reticulum membrane tethering"/>
    <property type="evidence" value="ECO:0007669"/>
    <property type="project" value="TreeGrafter"/>
</dbReference>
<evidence type="ECO:0000259" key="10">
    <source>
        <dbReference type="PROSITE" id="PS51847"/>
    </source>
</evidence>
<gene>
    <name evidence="11" type="ORF">BCR44DRAFT_1411058</name>
</gene>
<evidence type="ECO:0000256" key="4">
    <source>
        <dbReference type="ARBA" id="ARBA00022824"/>
    </source>
</evidence>
<name>A0A1Y2I4T0_9FUNG</name>
<keyword evidence="8" id="KW-0472">Membrane</keyword>
<keyword evidence="2" id="KW-0813">Transport</keyword>
<evidence type="ECO:0000256" key="9">
    <source>
        <dbReference type="SAM" id="MobiDB-lite"/>
    </source>
</evidence>
<keyword evidence="4" id="KW-0256">Endoplasmic reticulum</keyword>
<evidence type="ECO:0000256" key="1">
    <source>
        <dbReference type="ARBA" id="ARBA00004586"/>
    </source>
</evidence>
<keyword evidence="7" id="KW-0446">Lipid-binding</keyword>
<evidence type="ECO:0000256" key="8">
    <source>
        <dbReference type="ARBA" id="ARBA00023136"/>
    </source>
</evidence>
<evidence type="ECO:0000256" key="6">
    <source>
        <dbReference type="ARBA" id="ARBA00023055"/>
    </source>
</evidence>
<feature type="domain" description="SMP-LTD" evidence="10">
    <location>
        <begin position="46"/>
        <end position="256"/>
    </location>
</feature>
<dbReference type="GO" id="GO:0015914">
    <property type="term" value="P:phospholipid transport"/>
    <property type="evidence" value="ECO:0007669"/>
    <property type="project" value="TreeGrafter"/>
</dbReference>
<keyword evidence="6" id="KW-0445">Lipid transport</keyword>
<evidence type="ECO:0000313" key="12">
    <source>
        <dbReference type="Proteomes" id="UP000193411"/>
    </source>
</evidence>
<comment type="subcellular location">
    <subcellularLocation>
        <location evidence="1">Endoplasmic reticulum membrane</location>
    </subcellularLocation>
</comment>
<proteinExistence type="predicted"/>
<feature type="region of interest" description="Disordered" evidence="9">
    <location>
        <begin position="285"/>
        <end position="317"/>
    </location>
</feature>
<dbReference type="STRING" id="765915.A0A1Y2I4T0"/>
<organism evidence="11 12">
    <name type="scientific">Catenaria anguillulae PL171</name>
    <dbReference type="NCBI Taxonomy" id="765915"/>
    <lineage>
        <taxon>Eukaryota</taxon>
        <taxon>Fungi</taxon>
        <taxon>Fungi incertae sedis</taxon>
        <taxon>Blastocladiomycota</taxon>
        <taxon>Blastocladiomycetes</taxon>
        <taxon>Blastocladiales</taxon>
        <taxon>Catenariaceae</taxon>
        <taxon>Catenaria</taxon>
    </lineage>
</organism>
<dbReference type="AlphaFoldDB" id="A0A1Y2I4T0"/>